<proteinExistence type="predicted"/>
<dbReference type="eggNOG" id="COG3843">
    <property type="taxonomic scope" value="Bacteria"/>
</dbReference>
<evidence type="ECO:0000259" key="1">
    <source>
        <dbReference type="Pfam" id="PF03432"/>
    </source>
</evidence>
<feature type="domain" description="MobA/VirD2-like nuclease" evidence="1">
    <location>
        <begin position="19"/>
        <end position="147"/>
    </location>
</feature>
<gene>
    <name evidence="2" type="ORF">C823_05008</name>
</gene>
<sequence length="523" mass="59894">MAYTKIHAITATVSKAVDYICNPAKTDEGILISSYGCSPETAAYDFKFALSKTSQSDPNKAYHLIQSFLPGEVTYKEAHQIGVELADRLLEGKYSYVVSTHIDKGHVHNHVIFCAADNINHQKYHDCKKTYYNIRSLSDDLCREHELSIITPGEKRGKTYKEWQAGKNGSAWKEQLKSDIDEAIKNAATYEDCIELIRAKGYEIKGADFGEKAYKFISFRPLDRERFVRGSAKSLGTEYTKERIRERIEEKALAKEKKRIPFPARKKPVVKDYSRKNLIDTTEDKFAESPGLKHWADIQNLKIAAASYSQAGSISELEKQIADKSTLAKTARESLVETEHQLKDLGQVLKYAEQYKANRIYHIRYQKSKDKDRYLRQHETELLLHDGAENMLKRFGIDTKTLMSKSSAATTMRSIPKSRLYRKLIKLPKKKALTLTGNWTTSTNILTVPRSRRLLTKKCKKTKIPSKFDIKKGCIPTRFCPSLRYTLMCVAVPVFRPSSYLMLCIFLYRSFMYSDSLSNCILL</sequence>
<dbReference type="Pfam" id="PF03432">
    <property type="entry name" value="Relaxase"/>
    <property type="match status" value="1"/>
</dbReference>
<accession>N2A1M8</accession>
<comment type="caution">
    <text evidence="2">The sequence shown here is derived from an EMBL/GenBank/DDBJ whole genome shotgun (WGS) entry which is preliminary data.</text>
</comment>
<organism evidence="2 3">
    <name type="scientific">Eubacterium plexicaudatum ASF492</name>
    <dbReference type="NCBI Taxonomy" id="1235802"/>
    <lineage>
        <taxon>Bacteria</taxon>
        <taxon>Bacillati</taxon>
        <taxon>Bacillota</taxon>
        <taxon>Clostridia</taxon>
        <taxon>Eubacteriales</taxon>
        <taxon>Eubacteriaceae</taxon>
        <taxon>Eubacterium</taxon>
    </lineage>
</organism>
<dbReference type="EMBL" id="AQFT01000147">
    <property type="protein sequence ID" value="EMZ20338.1"/>
    <property type="molecule type" value="Genomic_DNA"/>
</dbReference>
<name>N2A1M8_9FIRM</name>
<dbReference type="Proteomes" id="UP000012589">
    <property type="component" value="Unassembled WGS sequence"/>
</dbReference>
<evidence type="ECO:0000313" key="3">
    <source>
        <dbReference type="Proteomes" id="UP000012589"/>
    </source>
</evidence>
<keyword evidence="3" id="KW-1185">Reference proteome</keyword>
<evidence type="ECO:0000313" key="2">
    <source>
        <dbReference type="EMBL" id="EMZ20338.1"/>
    </source>
</evidence>
<protein>
    <recommendedName>
        <fullName evidence="1">MobA/VirD2-like nuclease domain-containing protein</fullName>
    </recommendedName>
</protein>
<reference evidence="2 3" key="1">
    <citation type="journal article" date="2014" name="Genome Announc.">
        <title>Draft genome sequences of the altered schaedler flora, a defined bacterial community from gnotobiotic mice.</title>
        <authorList>
            <person name="Wannemuehler M.J."/>
            <person name="Overstreet A.M."/>
            <person name="Ward D.V."/>
            <person name="Phillips G.J."/>
        </authorList>
    </citation>
    <scope>NUCLEOTIDE SEQUENCE [LARGE SCALE GENOMIC DNA]</scope>
    <source>
        <strain evidence="2 3">ASF492</strain>
    </source>
</reference>
<dbReference type="HOGENOM" id="CLU_031118_0_2_9"/>
<dbReference type="InterPro" id="IPR005094">
    <property type="entry name" value="Endonuclease_MobA/VirD2"/>
</dbReference>
<dbReference type="STRING" id="1235802.C823_05008"/>
<dbReference type="PATRIC" id="fig|1235802.3.peg.5273"/>
<dbReference type="AlphaFoldDB" id="N2A1M8"/>